<dbReference type="PANTHER" id="PTHR42824:SF1">
    <property type="entry name" value="GLUTAMINE AMIDOTRANSFERASE YAFJ-RELATED"/>
    <property type="match status" value="1"/>
</dbReference>
<accession>A0A7V4NER2</accession>
<dbReference type="PROSITE" id="PS51278">
    <property type="entry name" value="GATASE_TYPE_2"/>
    <property type="match status" value="1"/>
</dbReference>
<dbReference type="EMBL" id="DSZZ01000070">
    <property type="protein sequence ID" value="HGU52199.1"/>
    <property type="molecule type" value="Genomic_DNA"/>
</dbReference>
<dbReference type="InterPro" id="IPR029055">
    <property type="entry name" value="Ntn_hydrolases_N"/>
</dbReference>
<dbReference type="Gene3D" id="3.60.20.10">
    <property type="entry name" value="Glutamine Phosphoribosylpyrophosphate, subunit 1, domain 1"/>
    <property type="match status" value="1"/>
</dbReference>
<name>A0A7V4NER2_FERPE</name>
<feature type="domain" description="Glutamine amidotransferase type-2" evidence="1">
    <location>
        <begin position="2"/>
        <end position="216"/>
    </location>
</feature>
<evidence type="ECO:0000313" key="2">
    <source>
        <dbReference type="EMBL" id="HGU52199.1"/>
    </source>
</evidence>
<keyword evidence="2" id="KW-0808">Transferase</keyword>
<dbReference type="AlphaFoldDB" id="A0A7V4NER2"/>
<keyword evidence="2" id="KW-0315">Glutamine amidotransferase</keyword>
<evidence type="ECO:0000259" key="1">
    <source>
        <dbReference type="PROSITE" id="PS51278"/>
    </source>
</evidence>
<dbReference type="PANTHER" id="PTHR42824">
    <property type="entry name" value="GLUTAMINE AMIDOTRANSFERASE"/>
    <property type="match status" value="1"/>
</dbReference>
<dbReference type="SUPFAM" id="SSF56235">
    <property type="entry name" value="N-terminal nucleophile aminohydrolases (Ntn hydrolases)"/>
    <property type="match status" value="1"/>
</dbReference>
<organism evidence="2">
    <name type="scientific">Fervidobacterium pennivorans</name>
    <dbReference type="NCBI Taxonomy" id="93466"/>
    <lineage>
        <taxon>Bacteria</taxon>
        <taxon>Thermotogati</taxon>
        <taxon>Thermotogota</taxon>
        <taxon>Thermotogae</taxon>
        <taxon>Thermotogales</taxon>
        <taxon>Fervidobacteriaceae</taxon>
        <taxon>Fervidobacterium</taxon>
    </lineage>
</organism>
<gene>
    <name evidence="2" type="ORF">ENT78_01490</name>
</gene>
<dbReference type="GO" id="GO:0016740">
    <property type="term" value="F:transferase activity"/>
    <property type="evidence" value="ECO:0007669"/>
    <property type="project" value="UniProtKB-KW"/>
</dbReference>
<proteinExistence type="predicted"/>
<dbReference type="InterPro" id="IPR017932">
    <property type="entry name" value="GATase_2_dom"/>
</dbReference>
<reference evidence="2" key="1">
    <citation type="journal article" date="2020" name="mSystems">
        <title>Genome- and Community-Level Interaction Insights into Carbon Utilization and Element Cycling Functions of Hydrothermarchaeota in Hydrothermal Sediment.</title>
        <authorList>
            <person name="Zhou Z."/>
            <person name="Liu Y."/>
            <person name="Xu W."/>
            <person name="Pan J."/>
            <person name="Luo Z.H."/>
            <person name="Li M."/>
        </authorList>
    </citation>
    <scope>NUCLEOTIDE SEQUENCE [LARGE SCALE GENOMIC DNA]</scope>
    <source>
        <strain evidence="2">SpSt-61</strain>
    </source>
</reference>
<protein>
    <submittedName>
        <fullName evidence="2">Class II glutamine amidotransferase</fullName>
    </submittedName>
</protein>
<sequence length="225" mass="25564">MCRMSAFSSSNDICVAEVFNKVSVMAEHGRGAPHDDGYGLIVLSEFKKIEYKSTKPIYEDINFKMLCEKISGKIGIIHARKASPGIPVGLHQLHPFYIEGRYLAHNGTIRDANKANLFQSDTYDFFLSIHDFKDFEGLLNNVKKYVEAHDFSGLNFLLLDELDKSLYVGCIYTGDSKYFTLYYKADKTGFFVYSQEDVDDLLAPMENGQIFKVRNGEIVEEGKVF</sequence>
<comment type="caution">
    <text evidence="2">The sequence shown here is derived from an EMBL/GenBank/DDBJ whole genome shotgun (WGS) entry which is preliminary data.</text>
</comment>